<dbReference type="InterPro" id="IPR022134">
    <property type="entry name" value="DUF3667"/>
</dbReference>
<keyword evidence="1" id="KW-0812">Transmembrane</keyword>
<dbReference type="AlphaFoldDB" id="A0A545T988"/>
<sequence>MEFLLSDLIKPVTQPPATRCANCQAELTGPYCATCGQPQRSRRGTVAYMISEASEDILRFDSKFYKSLLHLMTKPGFLSRQFIEGKRVSILPPIRMYLVISLLFFFVFDIPSPDVKDTNVYIGDILIGKEEKTEGQPTFKLISFDREDDKAFTEWFDQFFSEKMAILKTTDAQVVMDRIFNKLEDIVPNVLILFMPIFALLLKLLYLFKRVLYFDHLIFSLHFQSWLMISILIIYGLAQYNPWWSALSIVLPFYLAQAQKRVYQQTYWLVIPKTFVIIVLYLFLLALATLASFMAALALF</sequence>
<dbReference type="OrthoDB" id="9111327at2"/>
<dbReference type="Pfam" id="PF12412">
    <property type="entry name" value="DUF3667"/>
    <property type="match status" value="1"/>
</dbReference>
<reference evidence="2 3" key="1">
    <citation type="submission" date="2019-06" db="EMBL/GenBank/DDBJ databases">
        <title>Draft genome of Aliikangiella marina GYP-15.</title>
        <authorList>
            <person name="Wang G."/>
        </authorList>
    </citation>
    <scope>NUCLEOTIDE SEQUENCE [LARGE SCALE GENOMIC DNA]</scope>
    <source>
        <strain evidence="2 3">GYP-15</strain>
    </source>
</reference>
<organism evidence="2 3">
    <name type="scientific">Aliikangiella marina</name>
    <dbReference type="NCBI Taxonomy" id="1712262"/>
    <lineage>
        <taxon>Bacteria</taxon>
        <taxon>Pseudomonadati</taxon>
        <taxon>Pseudomonadota</taxon>
        <taxon>Gammaproteobacteria</taxon>
        <taxon>Oceanospirillales</taxon>
        <taxon>Pleioneaceae</taxon>
        <taxon>Aliikangiella</taxon>
    </lineage>
</organism>
<evidence type="ECO:0000313" key="2">
    <source>
        <dbReference type="EMBL" id="TQV73777.1"/>
    </source>
</evidence>
<evidence type="ECO:0000256" key="1">
    <source>
        <dbReference type="SAM" id="Phobius"/>
    </source>
</evidence>
<feature type="transmembrane region" description="Helical" evidence="1">
    <location>
        <begin position="186"/>
        <end position="205"/>
    </location>
</feature>
<feature type="transmembrane region" description="Helical" evidence="1">
    <location>
        <begin position="275"/>
        <end position="299"/>
    </location>
</feature>
<gene>
    <name evidence="2" type="ORF">FLL45_12980</name>
</gene>
<keyword evidence="1" id="KW-0472">Membrane</keyword>
<protein>
    <submittedName>
        <fullName evidence="2">DUF3667 domain-containing protein</fullName>
    </submittedName>
</protein>
<dbReference type="EMBL" id="VIKR01000003">
    <property type="protein sequence ID" value="TQV73777.1"/>
    <property type="molecule type" value="Genomic_DNA"/>
</dbReference>
<name>A0A545T988_9GAMM</name>
<keyword evidence="3" id="KW-1185">Reference proteome</keyword>
<dbReference type="Proteomes" id="UP000317839">
    <property type="component" value="Unassembled WGS sequence"/>
</dbReference>
<accession>A0A545T988</accession>
<keyword evidence="1" id="KW-1133">Transmembrane helix</keyword>
<feature type="transmembrane region" description="Helical" evidence="1">
    <location>
        <begin position="88"/>
        <end position="108"/>
    </location>
</feature>
<proteinExistence type="predicted"/>
<evidence type="ECO:0000313" key="3">
    <source>
        <dbReference type="Proteomes" id="UP000317839"/>
    </source>
</evidence>
<feature type="transmembrane region" description="Helical" evidence="1">
    <location>
        <begin position="217"/>
        <end position="237"/>
    </location>
</feature>
<comment type="caution">
    <text evidence="2">The sequence shown here is derived from an EMBL/GenBank/DDBJ whole genome shotgun (WGS) entry which is preliminary data.</text>
</comment>